<protein>
    <recommendedName>
        <fullName evidence="5">Secreted protein</fullName>
    </recommendedName>
</protein>
<reference evidence="3" key="1">
    <citation type="journal article" date="2020" name="Stud. Mycol.">
        <title>101 Dothideomycetes genomes: a test case for predicting lifestyles and emergence of pathogens.</title>
        <authorList>
            <person name="Haridas S."/>
            <person name="Albert R."/>
            <person name="Binder M."/>
            <person name="Bloem J."/>
            <person name="Labutti K."/>
            <person name="Salamov A."/>
            <person name="Andreopoulos B."/>
            <person name="Baker S."/>
            <person name="Barry K."/>
            <person name="Bills G."/>
            <person name="Bluhm B."/>
            <person name="Cannon C."/>
            <person name="Castanera R."/>
            <person name="Culley D."/>
            <person name="Daum C."/>
            <person name="Ezra D."/>
            <person name="Gonzalez J."/>
            <person name="Henrissat B."/>
            <person name="Kuo A."/>
            <person name="Liang C."/>
            <person name="Lipzen A."/>
            <person name="Lutzoni F."/>
            <person name="Magnuson J."/>
            <person name="Mondo S."/>
            <person name="Nolan M."/>
            <person name="Ohm R."/>
            <person name="Pangilinan J."/>
            <person name="Park H.-J."/>
            <person name="Ramirez L."/>
            <person name="Alfaro M."/>
            <person name="Sun H."/>
            <person name="Tritt A."/>
            <person name="Yoshinaga Y."/>
            <person name="Zwiers L.-H."/>
            <person name="Turgeon B."/>
            <person name="Goodwin S."/>
            <person name="Spatafora J."/>
            <person name="Crous P."/>
            <person name="Grigoriev I."/>
        </authorList>
    </citation>
    <scope>NUCLEOTIDE SEQUENCE</scope>
    <source>
        <strain evidence="3">CBS 207.26</strain>
    </source>
</reference>
<feature type="region of interest" description="Disordered" evidence="1">
    <location>
        <begin position="121"/>
        <end position="151"/>
    </location>
</feature>
<keyword evidence="2" id="KW-0732">Signal</keyword>
<feature type="chain" id="PRO_5025533359" description="Secreted protein" evidence="2">
    <location>
        <begin position="20"/>
        <end position="184"/>
    </location>
</feature>
<feature type="signal peptide" evidence="2">
    <location>
        <begin position="1"/>
        <end position="19"/>
    </location>
</feature>
<accession>A0A6A6EPB8</accession>
<keyword evidence="4" id="KW-1185">Reference proteome</keyword>
<dbReference type="EMBL" id="ML994615">
    <property type="protein sequence ID" value="KAF2192548.1"/>
    <property type="molecule type" value="Genomic_DNA"/>
</dbReference>
<feature type="compositionally biased region" description="Basic residues" evidence="1">
    <location>
        <begin position="123"/>
        <end position="139"/>
    </location>
</feature>
<dbReference type="AlphaFoldDB" id="A0A6A6EPB8"/>
<name>A0A6A6EPB8_9PEZI</name>
<organism evidence="3 4">
    <name type="scientific">Zopfia rhizophila CBS 207.26</name>
    <dbReference type="NCBI Taxonomy" id="1314779"/>
    <lineage>
        <taxon>Eukaryota</taxon>
        <taxon>Fungi</taxon>
        <taxon>Dikarya</taxon>
        <taxon>Ascomycota</taxon>
        <taxon>Pezizomycotina</taxon>
        <taxon>Dothideomycetes</taxon>
        <taxon>Dothideomycetes incertae sedis</taxon>
        <taxon>Zopfiaceae</taxon>
        <taxon>Zopfia</taxon>
    </lineage>
</organism>
<dbReference type="Proteomes" id="UP000800200">
    <property type="component" value="Unassembled WGS sequence"/>
</dbReference>
<gene>
    <name evidence="3" type="ORF">K469DRAFT_717093</name>
</gene>
<evidence type="ECO:0008006" key="5">
    <source>
        <dbReference type="Google" id="ProtNLM"/>
    </source>
</evidence>
<evidence type="ECO:0000313" key="3">
    <source>
        <dbReference type="EMBL" id="KAF2192548.1"/>
    </source>
</evidence>
<evidence type="ECO:0000313" key="4">
    <source>
        <dbReference type="Proteomes" id="UP000800200"/>
    </source>
</evidence>
<sequence length="184" mass="19946">MAKSCRCPQLSALLITCAASPLCDLQACFSLCSHVTLPSMLISGTVNLQSARSRQNRSGCSRFPEFLCCHCLLLGRCPVPPLGLRGLGPWASKYHAAISVHKLISESGACPRKTKGDLSPLRPHPRLYRAPKVKGRSTHSRSSGIGQTKLQTTRSAKVKISYIDSQPTLRYSQVGKMIGVLESL</sequence>
<evidence type="ECO:0000256" key="1">
    <source>
        <dbReference type="SAM" id="MobiDB-lite"/>
    </source>
</evidence>
<proteinExistence type="predicted"/>
<evidence type="ECO:0000256" key="2">
    <source>
        <dbReference type="SAM" id="SignalP"/>
    </source>
</evidence>
<feature type="compositionally biased region" description="Polar residues" evidence="1">
    <location>
        <begin position="140"/>
        <end position="151"/>
    </location>
</feature>